<evidence type="ECO:0000256" key="1">
    <source>
        <dbReference type="SAM" id="MobiDB-lite"/>
    </source>
</evidence>
<feature type="region of interest" description="Disordered" evidence="1">
    <location>
        <begin position="31"/>
        <end position="53"/>
    </location>
</feature>
<accession>K5VJ46</accession>
<evidence type="ECO:0000313" key="3">
    <source>
        <dbReference type="Proteomes" id="UP000008370"/>
    </source>
</evidence>
<organism evidence="2 3">
    <name type="scientific">Phanerochaete carnosa (strain HHB-10118-sp)</name>
    <name type="common">White-rot fungus</name>
    <name type="synonym">Peniophora carnosa</name>
    <dbReference type="NCBI Taxonomy" id="650164"/>
    <lineage>
        <taxon>Eukaryota</taxon>
        <taxon>Fungi</taxon>
        <taxon>Dikarya</taxon>
        <taxon>Basidiomycota</taxon>
        <taxon>Agaricomycotina</taxon>
        <taxon>Agaricomycetes</taxon>
        <taxon>Polyporales</taxon>
        <taxon>Phanerochaetaceae</taxon>
        <taxon>Phanerochaete</taxon>
    </lineage>
</organism>
<gene>
    <name evidence="2" type="ORF">PHACADRAFT_263369</name>
</gene>
<sequence>MVANCELPEKAVRQFISVEALRNSVPLGNFEKVEHHDLPPPKPDAVKSRRRRK</sequence>
<dbReference type="KEGG" id="pco:PHACADRAFT_263369"/>
<dbReference type="GeneID" id="18918536"/>
<feature type="compositionally biased region" description="Basic and acidic residues" evidence="1">
    <location>
        <begin position="31"/>
        <end position="47"/>
    </location>
</feature>
<evidence type="ECO:0000313" key="2">
    <source>
        <dbReference type="EMBL" id="EKM51318.1"/>
    </source>
</evidence>
<protein>
    <submittedName>
        <fullName evidence="2">Uncharacterized protein</fullName>
    </submittedName>
</protein>
<reference evidence="2 3" key="1">
    <citation type="journal article" date="2012" name="BMC Genomics">
        <title>Comparative genomics of the white-rot fungi, Phanerochaete carnosa and P. chrysosporium, to elucidate the genetic basis of the distinct wood types they colonize.</title>
        <authorList>
            <person name="Suzuki H."/>
            <person name="MacDonald J."/>
            <person name="Syed K."/>
            <person name="Salamov A."/>
            <person name="Hori C."/>
            <person name="Aerts A."/>
            <person name="Henrissat B."/>
            <person name="Wiebenga A."/>
            <person name="vanKuyk P.A."/>
            <person name="Barry K."/>
            <person name="Lindquist E."/>
            <person name="LaButti K."/>
            <person name="Lapidus A."/>
            <person name="Lucas S."/>
            <person name="Coutinho P."/>
            <person name="Gong Y."/>
            <person name="Samejima M."/>
            <person name="Mahadevan R."/>
            <person name="Abou-Zaid M."/>
            <person name="de Vries R.P."/>
            <person name="Igarashi K."/>
            <person name="Yadav J.S."/>
            <person name="Grigoriev I.V."/>
            <person name="Master E.R."/>
        </authorList>
    </citation>
    <scope>NUCLEOTIDE SEQUENCE [LARGE SCALE GENOMIC DNA]</scope>
    <source>
        <strain evidence="2 3">HHB-10118-sp</strain>
    </source>
</reference>
<dbReference type="HOGENOM" id="CLU_3069428_0_0_1"/>
<dbReference type="EMBL" id="JH930477">
    <property type="protein sequence ID" value="EKM51318.1"/>
    <property type="molecule type" value="Genomic_DNA"/>
</dbReference>
<proteinExistence type="predicted"/>
<dbReference type="Proteomes" id="UP000008370">
    <property type="component" value="Unassembled WGS sequence"/>
</dbReference>
<dbReference type="AlphaFoldDB" id="K5VJ46"/>
<keyword evidence="3" id="KW-1185">Reference proteome</keyword>
<dbReference type="RefSeq" id="XP_007400463.1">
    <property type="nucleotide sequence ID" value="XM_007400401.1"/>
</dbReference>
<dbReference type="InParanoid" id="K5VJ46"/>
<name>K5VJ46_PHACS</name>